<keyword evidence="3" id="KW-1185">Reference proteome</keyword>
<dbReference type="STRING" id="571298.SAMN04488026_10198"/>
<dbReference type="AlphaFoldDB" id="A0A1G8UG08"/>
<evidence type="ECO:0000313" key="2">
    <source>
        <dbReference type="EMBL" id="SDJ52689.1"/>
    </source>
</evidence>
<dbReference type="EMBL" id="FNEK01000019">
    <property type="protein sequence ID" value="SDJ52689.1"/>
    <property type="molecule type" value="Genomic_DNA"/>
</dbReference>
<proteinExistence type="predicted"/>
<evidence type="ECO:0000256" key="1">
    <source>
        <dbReference type="SAM" id="MobiDB-lite"/>
    </source>
</evidence>
<evidence type="ECO:0000313" key="3">
    <source>
        <dbReference type="Proteomes" id="UP000199382"/>
    </source>
</evidence>
<reference evidence="2 3" key="1">
    <citation type="submission" date="2016-10" db="EMBL/GenBank/DDBJ databases">
        <authorList>
            <person name="de Groot N.N."/>
        </authorList>
    </citation>
    <scope>NUCLEOTIDE SEQUENCE [LARGE SCALE GENOMIC DNA]</scope>
    <source>
        <strain evidence="2 3">DSM 25294</strain>
    </source>
</reference>
<protein>
    <submittedName>
        <fullName evidence="2">Uncharacterized protein</fullName>
    </submittedName>
</protein>
<name>A0A1G8UG08_9RHOB</name>
<sequence>MPKDSTAMSTLRRESARTCHGTRGAGETGMETFRVPGPKSGLCEYFGIALRADLTRAKEPVEE</sequence>
<organism evidence="2 3">
    <name type="scientific">Aliiruegeria lutimaris</name>
    <dbReference type="NCBI Taxonomy" id="571298"/>
    <lineage>
        <taxon>Bacteria</taxon>
        <taxon>Pseudomonadati</taxon>
        <taxon>Pseudomonadota</taxon>
        <taxon>Alphaproteobacteria</taxon>
        <taxon>Rhodobacterales</taxon>
        <taxon>Roseobacteraceae</taxon>
        <taxon>Aliiruegeria</taxon>
    </lineage>
</organism>
<accession>A0A1G8UG08</accession>
<gene>
    <name evidence="2" type="ORF">SAMN04488026_10198</name>
</gene>
<feature type="region of interest" description="Disordered" evidence="1">
    <location>
        <begin position="1"/>
        <end position="33"/>
    </location>
</feature>
<dbReference type="Proteomes" id="UP000199382">
    <property type="component" value="Unassembled WGS sequence"/>
</dbReference>